<dbReference type="EMBL" id="PQXI01000136">
    <property type="protein sequence ID" value="TGO23336.1"/>
    <property type="molecule type" value="Genomic_DNA"/>
</dbReference>
<sequence>MSSLSVQSKAPANLGTRKYCSSTVIRMSRKLLGGICLHIWKTLNVALCKAGNRIISRYHKVADAEAAIHALKAQLVAQHVRFEQERKTHKDKETKVQKQLDDYKSKSLELEGRRPFLECLAKIGAAVHCRALGQAKGHRIFGEGKDEFTNIRGEVDIKIIKKGGMYKRTIVSIDWDISI</sequence>
<protein>
    <submittedName>
        <fullName evidence="1">Uncharacterized protein</fullName>
    </submittedName>
</protein>
<keyword evidence="2" id="KW-1185">Reference proteome</keyword>
<evidence type="ECO:0000313" key="2">
    <source>
        <dbReference type="Proteomes" id="UP000297910"/>
    </source>
</evidence>
<comment type="caution">
    <text evidence="1">The sequence shown here is derived from an EMBL/GenBank/DDBJ whole genome shotgun (WGS) entry which is preliminary data.</text>
</comment>
<organism evidence="1 2">
    <name type="scientific">Botrytis paeoniae</name>
    <dbReference type="NCBI Taxonomy" id="278948"/>
    <lineage>
        <taxon>Eukaryota</taxon>
        <taxon>Fungi</taxon>
        <taxon>Dikarya</taxon>
        <taxon>Ascomycota</taxon>
        <taxon>Pezizomycotina</taxon>
        <taxon>Leotiomycetes</taxon>
        <taxon>Helotiales</taxon>
        <taxon>Sclerotiniaceae</taxon>
        <taxon>Botrytis</taxon>
    </lineage>
</organism>
<gene>
    <name evidence="1" type="ORF">BPAE_0136g00290</name>
</gene>
<dbReference type="AlphaFoldDB" id="A0A4Z1FFI0"/>
<reference evidence="1 2" key="1">
    <citation type="submission" date="2017-12" db="EMBL/GenBank/DDBJ databases">
        <title>Comparative genomics of Botrytis spp.</title>
        <authorList>
            <person name="Valero-Jimenez C.A."/>
            <person name="Tapia P."/>
            <person name="Veloso J."/>
            <person name="Silva-Moreno E."/>
            <person name="Staats M."/>
            <person name="Valdes J.H."/>
            <person name="Van Kan J.A.L."/>
        </authorList>
    </citation>
    <scope>NUCLEOTIDE SEQUENCE [LARGE SCALE GENOMIC DNA]</scope>
    <source>
        <strain evidence="1 2">Bp0003</strain>
    </source>
</reference>
<accession>A0A4Z1FFI0</accession>
<name>A0A4Z1FFI0_9HELO</name>
<dbReference type="Proteomes" id="UP000297910">
    <property type="component" value="Unassembled WGS sequence"/>
</dbReference>
<proteinExistence type="predicted"/>
<evidence type="ECO:0000313" key="1">
    <source>
        <dbReference type="EMBL" id="TGO23336.1"/>
    </source>
</evidence>